<dbReference type="Pfam" id="PF05823">
    <property type="entry name" value="Gp-FAR-1"/>
    <property type="match status" value="1"/>
</dbReference>
<evidence type="ECO:0000256" key="7">
    <source>
        <dbReference type="SAM" id="SignalP"/>
    </source>
</evidence>
<evidence type="ECO:0008006" key="10">
    <source>
        <dbReference type="Google" id="ProtNLM"/>
    </source>
</evidence>
<feature type="signal peptide" evidence="7">
    <location>
        <begin position="1"/>
        <end position="19"/>
    </location>
</feature>
<name>A0AA39HI35_9BILA</name>
<protein>
    <recommendedName>
        <fullName evidence="10">SXP/RAL-2 family protein Ani s 5-like cation-binding domain-containing protein</fullName>
    </recommendedName>
</protein>
<evidence type="ECO:0000313" key="8">
    <source>
        <dbReference type="EMBL" id="KAK0405779.1"/>
    </source>
</evidence>
<dbReference type="Proteomes" id="UP001175271">
    <property type="component" value="Unassembled WGS sequence"/>
</dbReference>
<dbReference type="EMBL" id="JAUCMV010000004">
    <property type="protein sequence ID" value="KAK0405779.1"/>
    <property type="molecule type" value="Genomic_DNA"/>
</dbReference>
<accession>A0AA39HI35</accession>
<keyword evidence="3" id="KW-0964">Secreted</keyword>
<keyword evidence="5" id="KW-0175">Coiled coil</keyword>
<reference evidence="8" key="1">
    <citation type="submission" date="2023-06" db="EMBL/GenBank/DDBJ databases">
        <title>Genomic analysis of the entomopathogenic nematode Steinernema hermaphroditum.</title>
        <authorList>
            <person name="Schwarz E.M."/>
            <person name="Heppert J.K."/>
            <person name="Baniya A."/>
            <person name="Schwartz H.T."/>
            <person name="Tan C.-H."/>
            <person name="Antoshechkin I."/>
            <person name="Sternberg P.W."/>
            <person name="Goodrich-Blair H."/>
            <person name="Dillman A.R."/>
        </authorList>
    </citation>
    <scope>NUCLEOTIDE SEQUENCE</scope>
    <source>
        <strain evidence="8">PS9179</strain>
        <tissue evidence="8">Whole animal</tissue>
    </source>
</reference>
<dbReference type="AlphaFoldDB" id="A0AA39HI35"/>
<keyword evidence="9" id="KW-1185">Reference proteome</keyword>
<evidence type="ECO:0000256" key="6">
    <source>
        <dbReference type="ARBA" id="ARBA00023121"/>
    </source>
</evidence>
<dbReference type="GO" id="GO:0008289">
    <property type="term" value="F:lipid binding"/>
    <property type="evidence" value="ECO:0007669"/>
    <property type="project" value="UniProtKB-KW"/>
</dbReference>
<sequence>MWRLTIFLFALFVSGLCDAPKRDIMKDVIPDEIFKFFGTMTWEEKETLKEIKQAVLQSSRNGTKLTPDEITALTKEKSPSLYEKKIALENTLKNKVDALTPKGQTFIQALNITSVMTGQSYGVGDRSDMLALLRKNNRDLTQADRKAVIEQFPKFKKIFSFLQRKP</sequence>
<evidence type="ECO:0000256" key="3">
    <source>
        <dbReference type="ARBA" id="ARBA00022525"/>
    </source>
</evidence>
<proteinExistence type="inferred from homology"/>
<keyword evidence="4 7" id="KW-0732">Signal</keyword>
<evidence type="ECO:0000256" key="1">
    <source>
        <dbReference type="ARBA" id="ARBA00004613"/>
    </source>
</evidence>
<dbReference type="InterPro" id="IPR008632">
    <property type="entry name" value="Gp-FAR-1"/>
</dbReference>
<keyword evidence="6" id="KW-0446">Lipid-binding</keyword>
<dbReference type="GO" id="GO:0005576">
    <property type="term" value="C:extracellular region"/>
    <property type="evidence" value="ECO:0007669"/>
    <property type="project" value="UniProtKB-SubCell"/>
</dbReference>
<organism evidence="8 9">
    <name type="scientific">Steinernema hermaphroditum</name>
    <dbReference type="NCBI Taxonomy" id="289476"/>
    <lineage>
        <taxon>Eukaryota</taxon>
        <taxon>Metazoa</taxon>
        <taxon>Ecdysozoa</taxon>
        <taxon>Nematoda</taxon>
        <taxon>Chromadorea</taxon>
        <taxon>Rhabditida</taxon>
        <taxon>Tylenchina</taxon>
        <taxon>Panagrolaimomorpha</taxon>
        <taxon>Strongyloidoidea</taxon>
        <taxon>Steinernematidae</taxon>
        <taxon>Steinernema</taxon>
    </lineage>
</organism>
<feature type="chain" id="PRO_5041357060" description="SXP/RAL-2 family protein Ani s 5-like cation-binding domain-containing protein" evidence="7">
    <location>
        <begin position="20"/>
        <end position="166"/>
    </location>
</feature>
<evidence type="ECO:0000313" key="9">
    <source>
        <dbReference type="Proteomes" id="UP001175271"/>
    </source>
</evidence>
<comment type="similarity">
    <text evidence="2">Belongs to the fatty-acid and retinol-binding protein (FARBP) family.</text>
</comment>
<dbReference type="Gene3D" id="1.20.120.1100">
    <property type="match status" value="1"/>
</dbReference>
<evidence type="ECO:0000256" key="4">
    <source>
        <dbReference type="ARBA" id="ARBA00022729"/>
    </source>
</evidence>
<comment type="caution">
    <text evidence="8">The sequence shown here is derived from an EMBL/GenBank/DDBJ whole genome shotgun (WGS) entry which is preliminary data.</text>
</comment>
<comment type="subcellular location">
    <subcellularLocation>
        <location evidence="1">Secreted</location>
    </subcellularLocation>
</comment>
<evidence type="ECO:0000256" key="2">
    <source>
        <dbReference type="ARBA" id="ARBA00006648"/>
    </source>
</evidence>
<gene>
    <name evidence="8" type="ORF">QR680_018189</name>
</gene>
<evidence type="ECO:0000256" key="5">
    <source>
        <dbReference type="ARBA" id="ARBA00023054"/>
    </source>
</evidence>